<keyword evidence="2" id="KW-1185">Reference proteome</keyword>
<dbReference type="AlphaFoldDB" id="A0A0R2ECY1"/>
<proteinExistence type="predicted"/>
<organism evidence="1 2">
    <name type="scientific">Liquorilactobacillus mali KCTC 3596 = DSM 20444</name>
    <dbReference type="NCBI Taxonomy" id="1046596"/>
    <lineage>
        <taxon>Bacteria</taxon>
        <taxon>Bacillati</taxon>
        <taxon>Bacillota</taxon>
        <taxon>Bacilli</taxon>
        <taxon>Lactobacillales</taxon>
        <taxon>Lactobacillaceae</taxon>
        <taxon>Liquorilactobacillus</taxon>
    </lineage>
</organism>
<evidence type="ECO:0000313" key="1">
    <source>
        <dbReference type="EMBL" id="KRN10332.1"/>
    </source>
</evidence>
<dbReference type="PATRIC" id="fig|1046596.6.peg.287"/>
<evidence type="ECO:0008006" key="3">
    <source>
        <dbReference type="Google" id="ProtNLM"/>
    </source>
</evidence>
<reference evidence="1 2" key="1">
    <citation type="journal article" date="2015" name="Genome Announc.">
        <title>Expanding the biotechnology potential of lactobacilli through comparative genomics of 213 strains and associated genera.</title>
        <authorList>
            <person name="Sun Z."/>
            <person name="Harris H.M."/>
            <person name="McCann A."/>
            <person name="Guo C."/>
            <person name="Argimon S."/>
            <person name="Zhang W."/>
            <person name="Yang X."/>
            <person name="Jeffery I.B."/>
            <person name="Cooney J.C."/>
            <person name="Kagawa T.F."/>
            <person name="Liu W."/>
            <person name="Song Y."/>
            <person name="Salvetti E."/>
            <person name="Wrobel A."/>
            <person name="Rasinkangas P."/>
            <person name="Parkhill J."/>
            <person name="Rea M.C."/>
            <person name="O'Sullivan O."/>
            <person name="Ritari J."/>
            <person name="Douillard F.P."/>
            <person name="Paul Ross R."/>
            <person name="Yang R."/>
            <person name="Briner A.E."/>
            <person name="Felis G.E."/>
            <person name="de Vos W.M."/>
            <person name="Barrangou R."/>
            <person name="Klaenhammer T.R."/>
            <person name="Caufield P.W."/>
            <person name="Cui Y."/>
            <person name="Zhang H."/>
            <person name="O'Toole P.W."/>
        </authorList>
    </citation>
    <scope>NUCLEOTIDE SEQUENCE [LARGE SCALE GENOMIC DNA]</scope>
    <source>
        <strain evidence="1 2">DSM 20444</strain>
    </source>
</reference>
<evidence type="ECO:0000313" key="2">
    <source>
        <dbReference type="Proteomes" id="UP000050898"/>
    </source>
</evidence>
<comment type="caution">
    <text evidence="1">The sequence shown here is derived from an EMBL/GenBank/DDBJ whole genome shotgun (WGS) entry which is preliminary data.</text>
</comment>
<sequence>MKSNTSFLSKGVQIMEFLNVLNDFERDKIDLFTAILDNPNSEIELKSLQESMNMSRYKIANLLESLNYDIKLLTEYPGMVINTHTVIPAKNFSRHTLSMIKKYYFELSPIRILMVEILSGGDFPSFQKIEIKYSWPKTFFYQQKNKYDKLYEEFSLTRYADEEASLRYFIYNSFVFFGAFPQKLERLSMRNFNVSQTISNIQKFKAELMLWIIEKRVLNKKFISDSSLVIANELAEPSLLSFLPISRKKLLRESLFIIQFYYYTGIFNVEKLTINSFKKEEREKFRKISLVLLNGIKDLISENDSYQDEEAKLCNEISSQVILDKICFIQTDQFSLNIQYFADVYPFLDNKVRRVVDGIAQHWVLPDKKRAYFNIMTLMLTSKIPFSKRDRVTLCIDFSGGPYVNSYILSLFKSYVNINVSVSNVLTSETDLYLSDQYIEYHLFNQVIWLKPPTPLDWAELGEKIVEIKQRKYRSSKTN</sequence>
<accession>A0A0R2ECY1</accession>
<protein>
    <recommendedName>
        <fullName evidence="3">Mga helix-turn-helix domain-containing protein</fullName>
    </recommendedName>
</protein>
<name>A0A0R2ECY1_9LACO</name>
<dbReference type="EMBL" id="AYYH01000011">
    <property type="protein sequence ID" value="KRN10332.1"/>
    <property type="molecule type" value="Genomic_DNA"/>
</dbReference>
<dbReference type="Proteomes" id="UP000050898">
    <property type="component" value="Unassembled WGS sequence"/>
</dbReference>
<gene>
    <name evidence="1" type="ORF">FD00_GL000279</name>
</gene>